<proteinExistence type="predicted"/>
<dbReference type="EMBL" id="OCPC01000003">
    <property type="protein sequence ID" value="SOE17786.1"/>
    <property type="molecule type" value="Genomic_DNA"/>
</dbReference>
<dbReference type="AlphaFoldDB" id="A0A286IDR0"/>
<evidence type="ECO:0008006" key="3">
    <source>
        <dbReference type="Google" id="ProtNLM"/>
    </source>
</evidence>
<dbReference type="InterPro" id="IPR036895">
    <property type="entry name" value="Uracil-DNA_glycosylase-like_sf"/>
</dbReference>
<protein>
    <recommendedName>
        <fullName evidence="3">Uracil DNA glycosylase superfamily protein</fullName>
    </recommendedName>
</protein>
<accession>A0A286IDR0</accession>
<name>A0A286IDR0_9HYPH</name>
<keyword evidence="2" id="KW-1185">Reference proteome</keyword>
<gene>
    <name evidence="1" type="ORF">SAMN05877838_2689</name>
</gene>
<dbReference type="SUPFAM" id="SSF52141">
    <property type="entry name" value="Uracil-DNA glycosylase-like"/>
    <property type="match status" value="1"/>
</dbReference>
<dbReference type="Proteomes" id="UP000219465">
    <property type="component" value="Unassembled WGS sequence"/>
</dbReference>
<organism evidence="1 2">
    <name type="scientific">Hoeflea halophila</name>
    <dbReference type="NCBI Taxonomy" id="714899"/>
    <lineage>
        <taxon>Bacteria</taxon>
        <taxon>Pseudomonadati</taxon>
        <taxon>Pseudomonadota</taxon>
        <taxon>Alphaproteobacteria</taxon>
        <taxon>Hyphomicrobiales</taxon>
        <taxon>Rhizobiaceae</taxon>
        <taxon>Hoeflea</taxon>
    </lineage>
</organism>
<evidence type="ECO:0000313" key="2">
    <source>
        <dbReference type="Proteomes" id="UP000219465"/>
    </source>
</evidence>
<evidence type="ECO:0000313" key="1">
    <source>
        <dbReference type="EMBL" id="SOE17786.1"/>
    </source>
</evidence>
<sequence length="253" mass="28527">MRTLDVDIRFNMDGWPRIAETQSKLFAVDALVEISNQLREEFHSGHYKDRKMPEIAQADWKTDLLLRYDDREIGYDLPCLLSADRPTKGRIMLCAQDPLRKGTSPRVTVGTFFGIDNNRYRHGQKHYGAIWNLIRFCVHAGYDVLVTDALKIFAGKHQLRNDAALERLCLDVLRDEIDASSPDKILTMGQTAGHALSSVKSESSLLRAPHPTAWGKWYRVGSVNEKEGLLVGLENYYRRALFGPGVAQAVAGP</sequence>
<dbReference type="OrthoDB" id="7644342at2"/>
<reference evidence="2" key="1">
    <citation type="submission" date="2017-08" db="EMBL/GenBank/DDBJ databases">
        <authorList>
            <person name="Varghese N."/>
            <person name="Submissions S."/>
        </authorList>
    </citation>
    <scope>NUCLEOTIDE SEQUENCE [LARGE SCALE GENOMIC DNA]</scope>
    <source>
        <strain evidence="2">KCTC 23107</strain>
    </source>
</reference>
<dbReference type="RefSeq" id="WP_143439044.1">
    <property type="nucleotide sequence ID" value="NZ_OCPC01000003.1"/>
</dbReference>